<accession>A0ABD1PBE8</accession>
<dbReference type="EMBL" id="JBFOLK010000014">
    <property type="protein sequence ID" value="KAL2461200.1"/>
    <property type="molecule type" value="Genomic_DNA"/>
</dbReference>
<reference evidence="3" key="1">
    <citation type="submission" date="2024-07" db="EMBL/GenBank/DDBJ databases">
        <title>Two chromosome-level genome assemblies of Korean endemic species Abeliophyllum distichum and Forsythia ovata (Oleaceae).</title>
        <authorList>
            <person name="Jang H."/>
        </authorList>
    </citation>
    <scope>NUCLEOTIDE SEQUENCE [LARGE SCALE GENOMIC DNA]</scope>
</reference>
<evidence type="ECO:0000313" key="3">
    <source>
        <dbReference type="Proteomes" id="UP001604336"/>
    </source>
</evidence>
<protein>
    <submittedName>
        <fullName evidence="2">Uncharacterized protein</fullName>
    </submittedName>
</protein>
<evidence type="ECO:0000313" key="2">
    <source>
        <dbReference type="EMBL" id="KAL2461200.1"/>
    </source>
</evidence>
<sequence length="108" mass="12640">MSYKRGQSSTCGRRGCGRERGYIPPDQNIVMRKSCQLEKEKFETLDEEISSRDVLLGKGSRKPKHPYIEKSEKEFILFADKGDYNLDLHKYFDEDTYYIKRVGDIPPL</sequence>
<feature type="compositionally biased region" description="Low complexity" evidence="1">
    <location>
        <begin position="1"/>
        <end position="13"/>
    </location>
</feature>
<feature type="region of interest" description="Disordered" evidence="1">
    <location>
        <begin position="1"/>
        <end position="22"/>
    </location>
</feature>
<comment type="caution">
    <text evidence="2">The sequence shown here is derived from an EMBL/GenBank/DDBJ whole genome shotgun (WGS) entry which is preliminary data.</text>
</comment>
<name>A0ABD1PBE8_9LAMI</name>
<evidence type="ECO:0000256" key="1">
    <source>
        <dbReference type="SAM" id="MobiDB-lite"/>
    </source>
</evidence>
<dbReference type="Proteomes" id="UP001604336">
    <property type="component" value="Unassembled WGS sequence"/>
</dbReference>
<dbReference type="AlphaFoldDB" id="A0ABD1PBE8"/>
<proteinExistence type="predicted"/>
<organism evidence="2 3">
    <name type="scientific">Abeliophyllum distichum</name>
    <dbReference type="NCBI Taxonomy" id="126358"/>
    <lineage>
        <taxon>Eukaryota</taxon>
        <taxon>Viridiplantae</taxon>
        <taxon>Streptophyta</taxon>
        <taxon>Embryophyta</taxon>
        <taxon>Tracheophyta</taxon>
        <taxon>Spermatophyta</taxon>
        <taxon>Magnoliopsida</taxon>
        <taxon>eudicotyledons</taxon>
        <taxon>Gunneridae</taxon>
        <taxon>Pentapetalae</taxon>
        <taxon>asterids</taxon>
        <taxon>lamiids</taxon>
        <taxon>Lamiales</taxon>
        <taxon>Oleaceae</taxon>
        <taxon>Forsythieae</taxon>
        <taxon>Abeliophyllum</taxon>
    </lineage>
</organism>
<keyword evidence="3" id="KW-1185">Reference proteome</keyword>
<gene>
    <name evidence="2" type="ORF">Adt_44620</name>
</gene>